<dbReference type="EnsemblProtists" id="PYU1_T007568">
    <property type="protein sequence ID" value="PYU1_T007568"/>
    <property type="gene ID" value="PYU1_G007552"/>
</dbReference>
<evidence type="ECO:0000256" key="5">
    <source>
        <dbReference type="ARBA" id="ARBA00022840"/>
    </source>
</evidence>
<proteinExistence type="inferred from homology"/>
<keyword evidence="4 8" id="KW-0418">Kinase</keyword>
<keyword evidence="3" id="KW-0547">Nucleotide-binding</keyword>
<evidence type="ECO:0000256" key="1">
    <source>
        <dbReference type="ARBA" id="ARBA00007374"/>
    </source>
</evidence>
<dbReference type="AlphaFoldDB" id="K3WRH4"/>
<dbReference type="SUPFAM" id="SSF56104">
    <property type="entry name" value="SAICAR synthase-like"/>
    <property type="match status" value="1"/>
</dbReference>
<dbReference type="PANTHER" id="PTHR12400:SF51">
    <property type="entry name" value="INOSITOL POLYPHOSPHATE MULTIKINASE"/>
    <property type="match status" value="1"/>
</dbReference>
<comment type="catalytic activity">
    <reaction evidence="6">
        <text>1D-myo-inositol 1,4,5-trisphosphate + 2 ATP = 1D-myo-inositol 1,3,4,5,6-pentakisphosphate + 2 ADP + 2 H(+)</text>
        <dbReference type="Rhea" id="RHEA:32359"/>
        <dbReference type="ChEBI" id="CHEBI:15378"/>
        <dbReference type="ChEBI" id="CHEBI:30616"/>
        <dbReference type="ChEBI" id="CHEBI:57733"/>
        <dbReference type="ChEBI" id="CHEBI:203600"/>
        <dbReference type="ChEBI" id="CHEBI:456216"/>
        <dbReference type="EC" id="2.7.1.151"/>
    </reaction>
</comment>
<dbReference type="GO" id="GO:0008440">
    <property type="term" value="F:inositol-1,4,5-trisphosphate 3-kinase activity"/>
    <property type="evidence" value="ECO:0007669"/>
    <property type="project" value="TreeGrafter"/>
</dbReference>
<evidence type="ECO:0000256" key="8">
    <source>
        <dbReference type="RuleBase" id="RU363090"/>
    </source>
</evidence>
<keyword evidence="2 8" id="KW-0808">Transferase</keyword>
<dbReference type="STRING" id="431595.K3WRH4"/>
<evidence type="ECO:0000256" key="3">
    <source>
        <dbReference type="ARBA" id="ARBA00022741"/>
    </source>
</evidence>
<dbReference type="PANTHER" id="PTHR12400">
    <property type="entry name" value="INOSITOL POLYPHOSPHATE KINASE"/>
    <property type="match status" value="1"/>
</dbReference>
<dbReference type="VEuPathDB" id="FungiDB:PYU1_G007552"/>
<reference evidence="9" key="3">
    <citation type="submission" date="2015-02" db="UniProtKB">
        <authorList>
            <consortium name="EnsemblProtists"/>
        </authorList>
    </citation>
    <scope>IDENTIFICATION</scope>
    <source>
        <strain evidence="9">DAOM BR144</strain>
    </source>
</reference>
<dbReference type="EC" id="2.7.-.-" evidence="8"/>
<evidence type="ECO:0000256" key="6">
    <source>
        <dbReference type="ARBA" id="ARBA00036164"/>
    </source>
</evidence>
<dbReference type="GO" id="GO:0032958">
    <property type="term" value="P:inositol phosphate biosynthetic process"/>
    <property type="evidence" value="ECO:0007669"/>
    <property type="project" value="InterPro"/>
</dbReference>
<dbReference type="OMA" id="DCAFAAT"/>
<accession>K3WRH4</accession>
<evidence type="ECO:0000313" key="10">
    <source>
        <dbReference type="Proteomes" id="UP000019132"/>
    </source>
</evidence>
<keyword evidence="5" id="KW-0067">ATP-binding</keyword>
<name>K3WRH4_GLOUD</name>
<sequence length="310" mass="34822">MGDEDAAFAVENVDRFTEMVHQVGGHATTKTSLKSFGGKILKPFQSKQRGEREHAFYERVFHTQSEDPVYKQLQPLLPGYHGMVVVNPTTQEAHIGDAAAVSSDNLDAKHLVMEDLTFDRTWPCIMDVKVGTRSYEHDASPEKIAYEKQKFPLQETVGFRIQGIKAFDPKHRAYVQFDKHFGRNVGSKDDLVAAFGNYFATFGSAKVNTLLLQAFIRRLEEFKAWFGTQQELEFIASSLLFLYNGEILADADDDEEDAIAIALAADIRLIDFAHVTQRPLDAPQLDEGVCTGITTLIQCFQALLTQLQQQ</sequence>
<evidence type="ECO:0000256" key="2">
    <source>
        <dbReference type="ARBA" id="ARBA00022679"/>
    </source>
</evidence>
<dbReference type="InParanoid" id="K3WRH4"/>
<comment type="similarity">
    <text evidence="1 8">Belongs to the inositol phosphokinase (IPK) family.</text>
</comment>
<dbReference type="GO" id="GO:0005524">
    <property type="term" value="F:ATP binding"/>
    <property type="evidence" value="ECO:0007669"/>
    <property type="project" value="UniProtKB-KW"/>
</dbReference>
<protein>
    <recommendedName>
        <fullName evidence="8">Kinase</fullName>
        <ecNumber evidence="8">2.7.-.-</ecNumber>
    </recommendedName>
</protein>
<reference evidence="10" key="2">
    <citation type="submission" date="2010-04" db="EMBL/GenBank/DDBJ databases">
        <authorList>
            <person name="Buell R."/>
            <person name="Hamilton J."/>
            <person name="Hostetler J."/>
        </authorList>
    </citation>
    <scope>NUCLEOTIDE SEQUENCE [LARGE SCALE GENOMIC DNA]</scope>
    <source>
        <strain evidence="10">DAOM:BR144</strain>
    </source>
</reference>
<dbReference type="InterPro" id="IPR005522">
    <property type="entry name" value="IPK"/>
</dbReference>
<reference evidence="10" key="1">
    <citation type="journal article" date="2010" name="Genome Biol.">
        <title>Genome sequence of the necrotrophic plant pathogen Pythium ultimum reveals original pathogenicity mechanisms and effector repertoire.</title>
        <authorList>
            <person name="Levesque C.A."/>
            <person name="Brouwer H."/>
            <person name="Cano L."/>
            <person name="Hamilton J.P."/>
            <person name="Holt C."/>
            <person name="Huitema E."/>
            <person name="Raffaele S."/>
            <person name="Robideau G.P."/>
            <person name="Thines M."/>
            <person name="Win J."/>
            <person name="Zerillo M.M."/>
            <person name="Beakes G.W."/>
            <person name="Boore J.L."/>
            <person name="Busam D."/>
            <person name="Dumas B."/>
            <person name="Ferriera S."/>
            <person name="Fuerstenberg S.I."/>
            <person name="Gachon C.M."/>
            <person name="Gaulin E."/>
            <person name="Govers F."/>
            <person name="Grenville-Briggs L."/>
            <person name="Horner N."/>
            <person name="Hostetler J."/>
            <person name="Jiang R.H."/>
            <person name="Johnson J."/>
            <person name="Krajaejun T."/>
            <person name="Lin H."/>
            <person name="Meijer H.J."/>
            <person name="Moore B."/>
            <person name="Morris P."/>
            <person name="Phuntmart V."/>
            <person name="Puiu D."/>
            <person name="Shetty J."/>
            <person name="Stajich J.E."/>
            <person name="Tripathy S."/>
            <person name="Wawra S."/>
            <person name="van West P."/>
            <person name="Whitty B.R."/>
            <person name="Coutinho P.M."/>
            <person name="Henrissat B."/>
            <person name="Martin F."/>
            <person name="Thomas P.D."/>
            <person name="Tyler B.M."/>
            <person name="De Vries R.P."/>
            <person name="Kamoun S."/>
            <person name="Yandell M."/>
            <person name="Tisserat N."/>
            <person name="Buell C.R."/>
        </authorList>
    </citation>
    <scope>NUCLEOTIDE SEQUENCE</scope>
    <source>
        <strain evidence="10">DAOM:BR144</strain>
    </source>
</reference>
<evidence type="ECO:0000256" key="4">
    <source>
        <dbReference type="ARBA" id="ARBA00022777"/>
    </source>
</evidence>
<dbReference type="InterPro" id="IPR038286">
    <property type="entry name" value="IPK_sf"/>
</dbReference>
<dbReference type="Proteomes" id="UP000019132">
    <property type="component" value="Unassembled WGS sequence"/>
</dbReference>
<dbReference type="GO" id="GO:0005737">
    <property type="term" value="C:cytoplasm"/>
    <property type="evidence" value="ECO:0007669"/>
    <property type="project" value="TreeGrafter"/>
</dbReference>
<comment type="catalytic activity">
    <reaction evidence="7">
        <text>1D-myo-inositol 1,3,4,6-tetrakisphosphate + ATP = 1D-myo-inositol 1,3,4,5,6-pentakisphosphate + ADP + H(+)</text>
        <dbReference type="Rhea" id="RHEA:12717"/>
        <dbReference type="ChEBI" id="CHEBI:15378"/>
        <dbReference type="ChEBI" id="CHEBI:30616"/>
        <dbReference type="ChEBI" id="CHEBI:57660"/>
        <dbReference type="ChEBI" id="CHEBI:57733"/>
        <dbReference type="ChEBI" id="CHEBI:456216"/>
        <dbReference type="EC" id="2.7.1.140"/>
    </reaction>
</comment>
<dbReference type="GO" id="GO:0047326">
    <property type="term" value="F:inositol-1,3,4,6-tetrakisphosphate 5-kinase activity"/>
    <property type="evidence" value="ECO:0007669"/>
    <property type="project" value="RHEA"/>
</dbReference>
<dbReference type="EMBL" id="GL376585">
    <property type="status" value="NOT_ANNOTATED_CDS"/>
    <property type="molecule type" value="Genomic_DNA"/>
</dbReference>
<evidence type="ECO:0000256" key="7">
    <source>
        <dbReference type="ARBA" id="ARBA00036525"/>
    </source>
</evidence>
<dbReference type="Pfam" id="PF03770">
    <property type="entry name" value="IPK"/>
    <property type="match status" value="1"/>
</dbReference>
<dbReference type="HOGENOM" id="CLU_042569_1_1_1"/>
<keyword evidence="10" id="KW-1185">Reference proteome</keyword>
<organism evidence="9 10">
    <name type="scientific">Globisporangium ultimum (strain ATCC 200006 / CBS 805.95 / DAOM BR144)</name>
    <name type="common">Pythium ultimum</name>
    <dbReference type="NCBI Taxonomy" id="431595"/>
    <lineage>
        <taxon>Eukaryota</taxon>
        <taxon>Sar</taxon>
        <taxon>Stramenopiles</taxon>
        <taxon>Oomycota</taxon>
        <taxon>Peronosporomycetes</taxon>
        <taxon>Pythiales</taxon>
        <taxon>Pythiaceae</taxon>
        <taxon>Globisporangium</taxon>
    </lineage>
</organism>
<dbReference type="Gene3D" id="3.30.470.160">
    <property type="entry name" value="Inositol polyphosphate kinase"/>
    <property type="match status" value="1"/>
</dbReference>
<dbReference type="eggNOG" id="KOG1620">
    <property type="taxonomic scope" value="Eukaryota"/>
</dbReference>
<evidence type="ECO:0000313" key="9">
    <source>
        <dbReference type="EnsemblProtists" id="PYU1_T007568"/>
    </source>
</evidence>
<dbReference type="GO" id="GO:0005634">
    <property type="term" value="C:nucleus"/>
    <property type="evidence" value="ECO:0007669"/>
    <property type="project" value="TreeGrafter"/>
</dbReference>